<feature type="transmembrane region" description="Helical" evidence="1">
    <location>
        <begin position="56"/>
        <end position="76"/>
    </location>
</feature>
<dbReference type="EMBL" id="LNIX01000018">
    <property type="protein sequence ID" value="OXA45438.1"/>
    <property type="molecule type" value="Genomic_DNA"/>
</dbReference>
<keyword evidence="3" id="KW-1185">Reference proteome</keyword>
<evidence type="ECO:0000313" key="2">
    <source>
        <dbReference type="EMBL" id="OXA45438.1"/>
    </source>
</evidence>
<accession>A0A226DKB9</accession>
<dbReference type="AlphaFoldDB" id="A0A226DKB9"/>
<protein>
    <submittedName>
        <fullName evidence="2">Uncharacterized protein</fullName>
    </submittedName>
</protein>
<evidence type="ECO:0000256" key="1">
    <source>
        <dbReference type="SAM" id="Phobius"/>
    </source>
</evidence>
<keyword evidence="1" id="KW-0812">Transmembrane</keyword>
<gene>
    <name evidence="2" type="ORF">Fcan01_20040</name>
</gene>
<sequence length="315" mass="35942">MEIDTKPLSRSSLETNLISIISLGSRISQFIGYFPLSTSKTSDGTKFTFSWVSLPILSSLAVLAFQIFLAVHWFLFGKRISIMHNLTRSTEQYASNMTAVLICFQVTFKISVHLFASRRMLSYWETLVTDLNQISSSDLLGNFVISVESWTKHGQLFRSVRASLRHAIRGSLALIGALVVHNFAMFCIVHLFFRERLSSEFSFQERATGMLIVTAWNIMGSLNVFQTIWVTFPIQIVNACLEMITAELSEFNEQEKFREREDLFVTSKTSILKNDLVKVSKFQDEEKLHLCILNYHRVVKILRKHESSAGNGVAF</sequence>
<reference evidence="2 3" key="1">
    <citation type="submission" date="2015-12" db="EMBL/GenBank/DDBJ databases">
        <title>The genome of Folsomia candida.</title>
        <authorList>
            <person name="Faddeeva A."/>
            <person name="Derks M.F."/>
            <person name="Anvar Y."/>
            <person name="Smit S."/>
            <person name="Van Straalen N."/>
            <person name="Roelofs D."/>
        </authorList>
    </citation>
    <scope>NUCLEOTIDE SEQUENCE [LARGE SCALE GENOMIC DNA]</scope>
    <source>
        <strain evidence="2 3">VU population</strain>
        <tissue evidence="2">Whole body</tissue>
    </source>
</reference>
<feature type="transmembrane region" description="Helical" evidence="1">
    <location>
        <begin position="172"/>
        <end position="193"/>
    </location>
</feature>
<keyword evidence="1" id="KW-1133">Transmembrane helix</keyword>
<evidence type="ECO:0000313" key="3">
    <source>
        <dbReference type="Proteomes" id="UP000198287"/>
    </source>
</evidence>
<dbReference type="Proteomes" id="UP000198287">
    <property type="component" value="Unassembled WGS sequence"/>
</dbReference>
<name>A0A226DKB9_FOLCA</name>
<comment type="caution">
    <text evidence="2">The sequence shown here is derived from an EMBL/GenBank/DDBJ whole genome shotgun (WGS) entry which is preliminary data.</text>
</comment>
<proteinExistence type="predicted"/>
<organism evidence="2 3">
    <name type="scientific">Folsomia candida</name>
    <name type="common">Springtail</name>
    <dbReference type="NCBI Taxonomy" id="158441"/>
    <lineage>
        <taxon>Eukaryota</taxon>
        <taxon>Metazoa</taxon>
        <taxon>Ecdysozoa</taxon>
        <taxon>Arthropoda</taxon>
        <taxon>Hexapoda</taxon>
        <taxon>Collembola</taxon>
        <taxon>Entomobryomorpha</taxon>
        <taxon>Isotomoidea</taxon>
        <taxon>Isotomidae</taxon>
        <taxon>Proisotominae</taxon>
        <taxon>Folsomia</taxon>
    </lineage>
</organism>
<feature type="transmembrane region" description="Helical" evidence="1">
    <location>
        <begin position="16"/>
        <end position="36"/>
    </location>
</feature>
<keyword evidence="1" id="KW-0472">Membrane</keyword>